<feature type="domain" description="Aminopeptidase N-like N-terminal" evidence="11">
    <location>
        <begin position="10"/>
        <end position="200"/>
    </location>
</feature>
<evidence type="ECO:0000256" key="5">
    <source>
        <dbReference type="ARBA" id="ARBA00022801"/>
    </source>
</evidence>
<dbReference type="Pfam" id="PF01433">
    <property type="entry name" value="Peptidase_M1"/>
    <property type="match status" value="1"/>
</dbReference>
<dbReference type="PANTHER" id="PTHR11533:SF174">
    <property type="entry name" value="PUROMYCIN-SENSITIVE AMINOPEPTIDASE-RELATED"/>
    <property type="match status" value="1"/>
</dbReference>
<keyword evidence="7 8" id="KW-0482">Metalloprotease</keyword>
<dbReference type="PANTHER" id="PTHR11533">
    <property type="entry name" value="PROTEASE M1 ZINC METALLOPROTEASE"/>
    <property type="match status" value="1"/>
</dbReference>
<dbReference type="SUPFAM" id="SSF55486">
    <property type="entry name" value="Metalloproteases ('zincins'), catalytic domain"/>
    <property type="match status" value="1"/>
</dbReference>
<dbReference type="InterPro" id="IPR050344">
    <property type="entry name" value="Peptidase_M1_aminopeptidases"/>
</dbReference>
<evidence type="ECO:0000259" key="11">
    <source>
        <dbReference type="Pfam" id="PF17900"/>
    </source>
</evidence>
<protein>
    <recommendedName>
        <fullName evidence="8">Aminopeptidase</fullName>
        <ecNumber evidence="8">3.4.11.-</ecNumber>
    </recommendedName>
</protein>
<comment type="cofactor">
    <cofactor evidence="8">
        <name>Zn(2+)</name>
        <dbReference type="ChEBI" id="CHEBI:29105"/>
    </cofactor>
    <text evidence="8">Binds 1 zinc ion per subunit.</text>
</comment>
<dbReference type="EC" id="3.4.11.-" evidence="8"/>
<dbReference type="InterPro" id="IPR014782">
    <property type="entry name" value="Peptidase_M1_dom"/>
</dbReference>
<feature type="domain" description="Peptidase M1 membrane alanine aminopeptidase" evidence="9">
    <location>
        <begin position="238"/>
        <end position="454"/>
    </location>
</feature>
<keyword evidence="5 8" id="KW-0378">Hydrolase</keyword>
<sequence>MSSRLPTTAVPSHYSLSYHSLNLLSPPYQFFGSVKISLAISPKQSELTFHCLDLNISSAEVSGGASPLAAEKISYDVADQSCTLTFGEELPASATLSLSFEGRLNDQMHGLYRSSYVSPAGETRLMATTQFEATDARRAFPCWDEPAFKATFELSAAVPLIGGREMAAVSNAPVASARTSAGGRDKVYEFERTPRMSTYLLALVVGEFDCIATTSDKTKIRTTVYTMPGKAPKAAFCLSTATAALDFFNDFYEVPYPLPKSDLLAIPDFAAGAMENWGCVTYREAKILIDAGTSLQMRKGIARTVCHELAHMWFGNLATMEWWDGLFLNEGFARFMEFKAVDHIFPQWNIWSEFIQSVYGLAMGLDAMKTSHPVEVKCNTPDEIDSMFDAISYAKGASVLRMLSNFLGDDTFMAGIRSYLVDFSYKNALSTDLWASLTANAPPGTDVAKFVSPWISQVGFPVVTIDDDSNTVSMERYLASGRDESDPTSNYRWPCPVNLPGGGRVMLDLDDASSAPALLAAVAKTKADSGKPYFTVNNERYGFFRVNYSARNWSALAAALAPGTFSMIDRIALVDDCFALGKAGYIPISTPLDLIAGFKDFGEDDYIVWQEVSEQLLGLASLYKGEPWFPKFQAFLVQTVGKQAARLGWEKAEGEPENFGSFRAAVHAVMGAGGDADTSDKCLALFNEYAERSERERRKSVVYKLALKKDEKNVAASLLELYRAPGALPEEQQNCMITLGYVQDPALHAELLEWALFSGEVRIQDTAHALGMLGSSSDDNAKRAFDVLGRDYERIRAKFKSGSFYGIVLTLLCRGGGGGQSKCDAIDKFFETHDVGNGKKRILQAKEGLVLREKRLQRDAGLMKEWVEKL</sequence>
<evidence type="ECO:0000256" key="4">
    <source>
        <dbReference type="ARBA" id="ARBA00022723"/>
    </source>
</evidence>
<evidence type="ECO:0000259" key="10">
    <source>
        <dbReference type="Pfam" id="PF11838"/>
    </source>
</evidence>
<gene>
    <name evidence="12" type="ORF">TeGR_g14639</name>
</gene>
<evidence type="ECO:0000313" key="12">
    <source>
        <dbReference type="EMBL" id="GMI30327.1"/>
    </source>
</evidence>
<organism evidence="12 13">
    <name type="scientific">Tetraparma gracilis</name>
    <dbReference type="NCBI Taxonomy" id="2962635"/>
    <lineage>
        <taxon>Eukaryota</taxon>
        <taxon>Sar</taxon>
        <taxon>Stramenopiles</taxon>
        <taxon>Ochrophyta</taxon>
        <taxon>Bolidophyceae</taxon>
        <taxon>Parmales</taxon>
        <taxon>Triparmaceae</taxon>
        <taxon>Tetraparma</taxon>
    </lineage>
</organism>
<dbReference type="PRINTS" id="PR00756">
    <property type="entry name" value="ALADIPTASE"/>
</dbReference>
<keyword evidence="2 8" id="KW-0031">Aminopeptidase</keyword>
<dbReference type="Gene3D" id="2.60.40.1910">
    <property type="match status" value="1"/>
</dbReference>
<comment type="similarity">
    <text evidence="1 8">Belongs to the peptidase M1 family.</text>
</comment>
<dbReference type="InterPro" id="IPR034016">
    <property type="entry name" value="M1_APN-typ"/>
</dbReference>
<dbReference type="CDD" id="cd09601">
    <property type="entry name" value="M1_APN-Q_like"/>
    <property type="match status" value="1"/>
</dbReference>
<proteinExistence type="inferred from homology"/>
<dbReference type="Pfam" id="PF11838">
    <property type="entry name" value="ERAP1_C"/>
    <property type="match status" value="1"/>
</dbReference>
<evidence type="ECO:0000256" key="3">
    <source>
        <dbReference type="ARBA" id="ARBA00022670"/>
    </source>
</evidence>
<evidence type="ECO:0000256" key="1">
    <source>
        <dbReference type="ARBA" id="ARBA00010136"/>
    </source>
</evidence>
<dbReference type="EMBL" id="BRYB01001648">
    <property type="protein sequence ID" value="GMI30327.1"/>
    <property type="molecule type" value="Genomic_DNA"/>
</dbReference>
<evidence type="ECO:0000256" key="8">
    <source>
        <dbReference type="RuleBase" id="RU364040"/>
    </source>
</evidence>
<evidence type="ECO:0000256" key="7">
    <source>
        <dbReference type="ARBA" id="ARBA00023049"/>
    </source>
</evidence>
<dbReference type="Pfam" id="PF17900">
    <property type="entry name" value="Peptidase_M1_N"/>
    <property type="match status" value="1"/>
</dbReference>
<evidence type="ECO:0000256" key="6">
    <source>
        <dbReference type="ARBA" id="ARBA00022833"/>
    </source>
</evidence>
<reference evidence="12 13" key="1">
    <citation type="journal article" date="2023" name="Commun. Biol.">
        <title>Genome analysis of Parmales, the sister group of diatoms, reveals the evolutionary specialization of diatoms from phago-mixotrophs to photoautotrophs.</title>
        <authorList>
            <person name="Ban H."/>
            <person name="Sato S."/>
            <person name="Yoshikawa S."/>
            <person name="Yamada K."/>
            <person name="Nakamura Y."/>
            <person name="Ichinomiya M."/>
            <person name="Sato N."/>
            <person name="Blanc-Mathieu R."/>
            <person name="Endo H."/>
            <person name="Kuwata A."/>
            <person name="Ogata H."/>
        </authorList>
    </citation>
    <scope>NUCLEOTIDE SEQUENCE [LARGE SCALE GENOMIC DNA]</scope>
</reference>
<dbReference type="Proteomes" id="UP001165060">
    <property type="component" value="Unassembled WGS sequence"/>
</dbReference>
<evidence type="ECO:0000259" key="9">
    <source>
        <dbReference type="Pfam" id="PF01433"/>
    </source>
</evidence>
<keyword evidence="4 8" id="KW-0479">Metal-binding</keyword>
<dbReference type="InterPro" id="IPR042097">
    <property type="entry name" value="Aminopeptidase_N-like_N_sf"/>
</dbReference>
<evidence type="ECO:0000256" key="2">
    <source>
        <dbReference type="ARBA" id="ARBA00022438"/>
    </source>
</evidence>
<dbReference type="SUPFAM" id="SSF63737">
    <property type="entry name" value="Leukotriene A4 hydrolase N-terminal domain"/>
    <property type="match status" value="1"/>
</dbReference>
<dbReference type="InterPro" id="IPR045357">
    <property type="entry name" value="Aminopeptidase_N-like_N"/>
</dbReference>
<keyword evidence="13" id="KW-1185">Reference proteome</keyword>
<evidence type="ECO:0000313" key="13">
    <source>
        <dbReference type="Proteomes" id="UP001165060"/>
    </source>
</evidence>
<dbReference type="Gene3D" id="1.25.50.20">
    <property type="match status" value="1"/>
</dbReference>
<name>A0ABQ6MPQ7_9STRA</name>
<dbReference type="Gene3D" id="1.10.390.10">
    <property type="entry name" value="Neutral Protease Domain 2"/>
    <property type="match status" value="1"/>
</dbReference>
<accession>A0ABQ6MPQ7</accession>
<keyword evidence="3 8" id="KW-0645">Protease</keyword>
<dbReference type="InterPro" id="IPR027268">
    <property type="entry name" value="Peptidase_M4/M1_CTD_sf"/>
</dbReference>
<dbReference type="Gene3D" id="2.60.40.1730">
    <property type="entry name" value="tricorn interacting facor f3 domain"/>
    <property type="match status" value="1"/>
</dbReference>
<dbReference type="InterPro" id="IPR001930">
    <property type="entry name" value="Peptidase_M1"/>
</dbReference>
<comment type="caution">
    <text evidence="12">The sequence shown here is derived from an EMBL/GenBank/DDBJ whole genome shotgun (WGS) entry which is preliminary data.</text>
</comment>
<feature type="domain" description="ERAP1-like C-terminal" evidence="10">
    <location>
        <begin position="534"/>
        <end position="847"/>
    </location>
</feature>
<keyword evidence="6 8" id="KW-0862">Zinc</keyword>
<dbReference type="InterPro" id="IPR024571">
    <property type="entry name" value="ERAP1-like_C_dom"/>
</dbReference>